<dbReference type="FunFam" id="3.40.50.720:FF:000401">
    <property type="entry name" value="Related to MTD1-methylenetetrahydrofolate dehydrogenase (NAD+)"/>
    <property type="match status" value="1"/>
</dbReference>
<dbReference type="STRING" id="215250.A0A316YTI1"/>
<dbReference type="GO" id="GO:0004487">
    <property type="term" value="F:methylenetetrahydrofolate dehydrogenase (NAD+) activity"/>
    <property type="evidence" value="ECO:0007669"/>
    <property type="project" value="TreeGrafter"/>
</dbReference>
<dbReference type="InParanoid" id="A0A316YTI1"/>
<proteinExistence type="predicted"/>
<keyword evidence="4" id="KW-1185">Reference proteome</keyword>
<reference evidence="3 4" key="1">
    <citation type="journal article" date="2018" name="Mol. Biol. Evol.">
        <title>Broad Genomic Sampling Reveals a Smut Pathogenic Ancestry of the Fungal Clade Ustilaginomycotina.</title>
        <authorList>
            <person name="Kijpornyongpan T."/>
            <person name="Mondo S.J."/>
            <person name="Barry K."/>
            <person name="Sandor L."/>
            <person name="Lee J."/>
            <person name="Lipzen A."/>
            <person name="Pangilinan J."/>
            <person name="LaButti K."/>
            <person name="Hainaut M."/>
            <person name="Henrissat B."/>
            <person name="Grigoriev I.V."/>
            <person name="Spatafora J.W."/>
            <person name="Aime M.C."/>
        </authorList>
    </citation>
    <scope>NUCLEOTIDE SEQUENCE [LARGE SCALE GENOMIC DNA]</scope>
    <source>
        <strain evidence="3 4">MCA 4198</strain>
    </source>
</reference>
<dbReference type="AlphaFoldDB" id="A0A316YTI1"/>
<dbReference type="InterPro" id="IPR036291">
    <property type="entry name" value="NAD(P)-bd_dom_sf"/>
</dbReference>
<dbReference type="SUPFAM" id="SSF53223">
    <property type="entry name" value="Aminoacid dehydrogenase-like, N-terminal domain"/>
    <property type="match status" value="1"/>
</dbReference>
<dbReference type="FunFam" id="3.40.50.10860:FF:000012">
    <property type="entry name" value="Methylenetetrahydrofolate dehydrogenase [NAD(+)]"/>
    <property type="match status" value="1"/>
</dbReference>
<dbReference type="Pfam" id="PF00763">
    <property type="entry name" value="THF_DHG_CYH"/>
    <property type="match status" value="1"/>
</dbReference>
<dbReference type="Gene3D" id="3.40.50.720">
    <property type="entry name" value="NAD(P)-binding Rossmann-like Domain"/>
    <property type="match status" value="1"/>
</dbReference>
<dbReference type="Gene3D" id="3.40.50.10860">
    <property type="entry name" value="Leucine Dehydrogenase, chain A, domain 1"/>
    <property type="match status" value="1"/>
</dbReference>
<dbReference type="GO" id="GO:0005829">
    <property type="term" value="C:cytosol"/>
    <property type="evidence" value="ECO:0007669"/>
    <property type="project" value="TreeGrafter"/>
</dbReference>
<dbReference type="FunCoup" id="A0A316YTI1">
    <property type="interactions" value="332"/>
</dbReference>
<organism evidence="3 4">
    <name type="scientific">Acaromyces ingoldii</name>
    <dbReference type="NCBI Taxonomy" id="215250"/>
    <lineage>
        <taxon>Eukaryota</taxon>
        <taxon>Fungi</taxon>
        <taxon>Dikarya</taxon>
        <taxon>Basidiomycota</taxon>
        <taxon>Ustilaginomycotina</taxon>
        <taxon>Exobasidiomycetes</taxon>
        <taxon>Exobasidiales</taxon>
        <taxon>Cryptobasidiaceae</taxon>
        <taxon>Acaromyces</taxon>
    </lineage>
</organism>
<accession>A0A316YTI1</accession>
<evidence type="ECO:0000259" key="1">
    <source>
        <dbReference type="Pfam" id="PF00763"/>
    </source>
</evidence>
<dbReference type="Proteomes" id="UP000245768">
    <property type="component" value="Unassembled WGS sequence"/>
</dbReference>
<dbReference type="PANTHER" id="PTHR48099">
    <property type="entry name" value="C-1-TETRAHYDROFOLATE SYNTHASE, CYTOPLASMIC-RELATED"/>
    <property type="match status" value="1"/>
</dbReference>
<name>A0A316YTI1_9BASI</name>
<dbReference type="RefSeq" id="XP_025379915.1">
    <property type="nucleotide sequence ID" value="XM_025523062.1"/>
</dbReference>
<dbReference type="GeneID" id="37044978"/>
<dbReference type="EMBL" id="KZ819634">
    <property type="protein sequence ID" value="PWN92717.1"/>
    <property type="molecule type" value="Genomic_DNA"/>
</dbReference>
<feature type="domain" description="Tetrahydrofolate dehydrogenase/cyclohydrolase catalytic" evidence="1">
    <location>
        <begin position="29"/>
        <end position="161"/>
    </location>
</feature>
<dbReference type="GO" id="GO:0009113">
    <property type="term" value="P:purine nucleobase biosynthetic process"/>
    <property type="evidence" value="ECO:0007669"/>
    <property type="project" value="TreeGrafter"/>
</dbReference>
<evidence type="ECO:0000313" key="4">
    <source>
        <dbReference type="Proteomes" id="UP000245768"/>
    </source>
</evidence>
<evidence type="ECO:0000313" key="3">
    <source>
        <dbReference type="EMBL" id="PWN92717.1"/>
    </source>
</evidence>
<dbReference type="GO" id="GO:0004488">
    <property type="term" value="F:methylenetetrahydrofolate dehydrogenase (NADP+) activity"/>
    <property type="evidence" value="ECO:0007669"/>
    <property type="project" value="InterPro"/>
</dbReference>
<evidence type="ECO:0000259" key="2">
    <source>
        <dbReference type="Pfam" id="PF02882"/>
    </source>
</evidence>
<dbReference type="InterPro" id="IPR046346">
    <property type="entry name" value="Aminoacid_DH-like_N_sf"/>
</dbReference>
<feature type="domain" description="Tetrahydrofolate dehydrogenase/cyclohydrolase NAD(P)-binding" evidence="2">
    <location>
        <begin position="216"/>
        <end position="278"/>
    </location>
</feature>
<dbReference type="Pfam" id="PF02882">
    <property type="entry name" value="THF_DHG_CYH_C"/>
    <property type="match status" value="1"/>
</dbReference>
<dbReference type="OrthoDB" id="41403at2759"/>
<dbReference type="InterPro" id="IPR020631">
    <property type="entry name" value="THF_DH/CycHdrlase_NAD-bd_dom"/>
</dbReference>
<gene>
    <name evidence="3" type="ORF">FA10DRAFT_270307</name>
</gene>
<dbReference type="PANTHER" id="PTHR48099:SF3">
    <property type="entry name" value="METHYLENETETRAHYDROFOLATE DEHYDROGENASE [NAD(+)]"/>
    <property type="match status" value="1"/>
</dbReference>
<dbReference type="InterPro" id="IPR020630">
    <property type="entry name" value="THF_DH/CycHdrlase_cat_dom"/>
</dbReference>
<dbReference type="SUPFAM" id="SSF51735">
    <property type="entry name" value="NAD(P)-binding Rossmann-fold domains"/>
    <property type="match status" value="1"/>
</dbReference>
<protein>
    <submittedName>
        <fullName evidence="3">NAD(P)-binding protein</fullName>
    </submittedName>
</protein>
<sequence>MSEPALSSAAMSSSIAPTADKPGQLASAANIAKPFQDAITQATAARASAGKKLAKLVGILATPSPPSVAYAQWTKKACEQVGIAFDIWKTWEDKPEEGASPAMDVDEVKRPDSDLEADVEDLIIAANANDDVHGIMVYYPIFGGRQDTYLQQIVDPRKDVEGLHFSYCWNMYHNVRWVLPKQLGGAPGTTSEMPPDREGVNDDENVPPGFAKSILPCTPLAIVKCLEAMGVYDRTLPYGDRLYGKVITVINRSEVVGRPLAALLSNDGAKVYSVDIDSIQEFNKRAGAPTPQQSHATGTLRPSQAVKAAREANSSRRLRPHHVVRGSPLSVQECVSASDVVISGVPAASYKVPTDWIKPGAVTVNFSSEKNFEKDVRTRASIHLPSIGKTTIAMLQRNLLRLVEYRELQEVDDGRHLPAAAAVEEVVDHLRIHNNKEEEAAVAESGLPMLPDARPLAIRVRQWP</sequence>